<dbReference type="HOGENOM" id="CLU_2250631_0_0_1"/>
<organism evidence="2">
    <name type="scientific">Leptosphaeria maculans (strain JN3 / isolate v23.1.3 / race Av1-4-5-6-7-8)</name>
    <name type="common">Blackleg fungus</name>
    <name type="synonym">Phoma lingam</name>
    <dbReference type="NCBI Taxonomy" id="985895"/>
    <lineage>
        <taxon>Eukaryota</taxon>
        <taxon>Fungi</taxon>
        <taxon>Dikarya</taxon>
        <taxon>Ascomycota</taxon>
        <taxon>Pezizomycotina</taxon>
        <taxon>Dothideomycetes</taxon>
        <taxon>Pleosporomycetidae</taxon>
        <taxon>Pleosporales</taxon>
        <taxon>Pleosporineae</taxon>
        <taxon>Leptosphaeriaceae</taxon>
        <taxon>Plenodomus</taxon>
        <taxon>Plenodomus lingam/Leptosphaeria maculans species complex</taxon>
    </lineage>
</organism>
<evidence type="ECO:0000313" key="2">
    <source>
        <dbReference type="Proteomes" id="UP000002668"/>
    </source>
</evidence>
<sequence>MDSNLTVDLVHKTPLFLRTAAAFHIKYGMVWERRASDDAPLDQPQSPKSDFETQQAASCRQMYMKNFLSTSSFRPVCEHLKSISPFQNRHLPKRKYVLDYPMVV</sequence>
<dbReference type="GeneID" id="13287200"/>
<proteinExistence type="predicted"/>
<dbReference type="AlphaFoldDB" id="E4ZMW0"/>
<evidence type="ECO:0000313" key="1">
    <source>
        <dbReference type="EMBL" id="CBX92563.1"/>
    </source>
</evidence>
<dbReference type="Proteomes" id="UP000002668">
    <property type="component" value="Genome"/>
</dbReference>
<keyword evidence="2" id="KW-1185">Reference proteome</keyword>
<accession>E4ZMW0</accession>
<dbReference type="VEuPathDB" id="FungiDB:LEMA_P052690.1"/>
<dbReference type="EMBL" id="FP929094">
    <property type="protein sequence ID" value="CBX92563.1"/>
    <property type="molecule type" value="Genomic_DNA"/>
</dbReference>
<dbReference type="InParanoid" id="E4ZMW0"/>
<protein>
    <submittedName>
        <fullName evidence="1">Predicted protein</fullName>
    </submittedName>
</protein>
<reference evidence="2" key="1">
    <citation type="journal article" date="2011" name="Nat. Commun.">
        <title>Effector diversification within compartments of the Leptosphaeria maculans genome affected by Repeat-Induced Point mutations.</title>
        <authorList>
            <person name="Rouxel T."/>
            <person name="Grandaubert J."/>
            <person name="Hane J.K."/>
            <person name="Hoede C."/>
            <person name="van de Wouw A.P."/>
            <person name="Couloux A."/>
            <person name="Dominguez V."/>
            <person name="Anthouard V."/>
            <person name="Bally P."/>
            <person name="Bourras S."/>
            <person name="Cozijnsen A.J."/>
            <person name="Ciuffetti L.M."/>
            <person name="Degrave A."/>
            <person name="Dilmaghani A."/>
            <person name="Duret L."/>
            <person name="Fudal I."/>
            <person name="Goodwin S.B."/>
            <person name="Gout L."/>
            <person name="Glaser N."/>
            <person name="Linglin J."/>
            <person name="Kema G.H.J."/>
            <person name="Lapalu N."/>
            <person name="Lawrence C.B."/>
            <person name="May K."/>
            <person name="Meyer M."/>
            <person name="Ollivier B."/>
            <person name="Poulain J."/>
            <person name="Schoch C.L."/>
            <person name="Simon A."/>
            <person name="Spatafora J.W."/>
            <person name="Stachowiak A."/>
            <person name="Turgeon B.G."/>
            <person name="Tyler B.M."/>
            <person name="Vincent D."/>
            <person name="Weissenbach J."/>
            <person name="Amselem J."/>
            <person name="Quesneville H."/>
            <person name="Oliver R.P."/>
            <person name="Wincker P."/>
            <person name="Balesdent M.-H."/>
            <person name="Howlett B.J."/>
        </authorList>
    </citation>
    <scope>NUCLEOTIDE SEQUENCE [LARGE SCALE GENOMIC DNA]</scope>
    <source>
        <strain evidence="2">JN3 / isolate v23.1.3 / race Av1-4-5-6-7-8</strain>
    </source>
</reference>
<name>E4ZMW0_LEPMJ</name>
<gene>
    <name evidence="1" type="ORF">LEMA_P052690.1</name>
</gene>